<evidence type="ECO:0000313" key="5">
    <source>
        <dbReference type="Proteomes" id="UP000006701"/>
    </source>
</evidence>
<name>A1CD41_ASPCL</name>
<proteinExistence type="predicted"/>
<dbReference type="InterPro" id="IPR013087">
    <property type="entry name" value="Znf_C2H2_type"/>
</dbReference>
<dbReference type="EMBL" id="DS027050">
    <property type="protein sequence ID" value="EAW12448.1"/>
    <property type="molecule type" value="Genomic_DNA"/>
</dbReference>
<feature type="region of interest" description="Disordered" evidence="2">
    <location>
        <begin position="52"/>
        <end position="86"/>
    </location>
</feature>
<dbReference type="HOGENOM" id="CLU_1103381_0_0_1"/>
<gene>
    <name evidence="4" type="ORF">ACLA_064190</name>
</gene>
<protein>
    <submittedName>
        <fullName evidence="4">C2H2 type zinc finger domain protein</fullName>
    </submittedName>
</protein>
<dbReference type="RefSeq" id="XP_001273874.1">
    <property type="nucleotide sequence ID" value="XM_001273873.1"/>
</dbReference>
<dbReference type="GO" id="GO:0008270">
    <property type="term" value="F:zinc ion binding"/>
    <property type="evidence" value="ECO:0007669"/>
    <property type="project" value="UniProtKB-KW"/>
</dbReference>
<reference evidence="4 5" key="1">
    <citation type="journal article" date="2008" name="PLoS Genet.">
        <title>Genomic islands in the pathogenic filamentous fungus Aspergillus fumigatus.</title>
        <authorList>
            <person name="Fedorova N.D."/>
            <person name="Khaldi N."/>
            <person name="Joardar V.S."/>
            <person name="Maiti R."/>
            <person name="Amedeo P."/>
            <person name="Anderson M.J."/>
            <person name="Crabtree J."/>
            <person name="Silva J.C."/>
            <person name="Badger J.H."/>
            <person name="Albarraq A."/>
            <person name="Angiuoli S."/>
            <person name="Bussey H."/>
            <person name="Bowyer P."/>
            <person name="Cotty P.J."/>
            <person name="Dyer P.S."/>
            <person name="Egan A."/>
            <person name="Galens K."/>
            <person name="Fraser-Liggett C.M."/>
            <person name="Haas B.J."/>
            <person name="Inman J.M."/>
            <person name="Kent R."/>
            <person name="Lemieux S."/>
            <person name="Malavazi I."/>
            <person name="Orvis J."/>
            <person name="Roemer T."/>
            <person name="Ronning C.M."/>
            <person name="Sundaram J.P."/>
            <person name="Sutton G."/>
            <person name="Turner G."/>
            <person name="Venter J.C."/>
            <person name="White O.R."/>
            <person name="Whitty B.R."/>
            <person name="Youngman P."/>
            <person name="Wolfe K.H."/>
            <person name="Goldman G.H."/>
            <person name="Wortman J.R."/>
            <person name="Jiang B."/>
            <person name="Denning D.W."/>
            <person name="Nierman W.C."/>
        </authorList>
    </citation>
    <scope>NUCLEOTIDE SEQUENCE [LARGE SCALE GENOMIC DNA]</scope>
    <source>
        <strain evidence="5">ATCC 1007 / CBS 513.65 / DSM 816 / NCTC 3887 / NRRL 1</strain>
    </source>
</reference>
<dbReference type="GeneID" id="4705775"/>
<keyword evidence="1" id="KW-0479">Metal-binding</keyword>
<dbReference type="eggNOG" id="ENOG502STQI">
    <property type="taxonomic scope" value="Eukaryota"/>
</dbReference>
<dbReference type="Proteomes" id="UP000006701">
    <property type="component" value="Unassembled WGS sequence"/>
</dbReference>
<dbReference type="OrthoDB" id="654211at2759"/>
<dbReference type="OMA" id="HYKQHFK"/>
<feature type="compositionally biased region" description="Polar residues" evidence="2">
    <location>
        <begin position="75"/>
        <end position="84"/>
    </location>
</feature>
<feature type="domain" description="C2H2-type" evidence="3">
    <location>
        <begin position="174"/>
        <end position="209"/>
    </location>
</feature>
<dbReference type="KEGG" id="act:ACLA_064190"/>
<dbReference type="SMART" id="SM00355">
    <property type="entry name" value="ZnF_C2H2"/>
    <property type="match status" value="3"/>
</dbReference>
<keyword evidence="1" id="KW-0863">Zinc-finger</keyword>
<evidence type="ECO:0000256" key="1">
    <source>
        <dbReference type="PROSITE-ProRule" id="PRU00042"/>
    </source>
</evidence>
<dbReference type="VEuPathDB" id="FungiDB:ACLA_064190"/>
<accession>A1CD41</accession>
<feature type="compositionally biased region" description="Polar residues" evidence="2">
    <location>
        <begin position="56"/>
        <end position="67"/>
    </location>
</feature>
<organism evidence="4 5">
    <name type="scientific">Aspergillus clavatus (strain ATCC 1007 / CBS 513.65 / DSM 816 / NCTC 3887 / NRRL 1 / QM 1276 / 107)</name>
    <dbReference type="NCBI Taxonomy" id="344612"/>
    <lineage>
        <taxon>Eukaryota</taxon>
        <taxon>Fungi</taxon>
        <taxon>Dikarya</taxon>
        <taxon>Ascomycota</taxon>
        <taxon>Pezizomycotina</taxon>
        <taxon>Eurotiomycetes</taxon>
        <taxon>Eurotiomycetidae</taxon>
        <taxon>Eurotiales</taxon>
        <taxon>Aspergillaceae</taxon>
        <taxon>Aspergillus</taxon>
        <taxon>Aspergillus subgen. Fumigati</taxon>
    </lineage>
</organism>
<dbReference type="AlphaFoldDB" id="A1CD41"/>
<keyword evidence="5" id="KW-1185">Reference proteome</keyword>
<evidence type="ECO:0000313" key="4">
    <source>
        <dbReference type="EMBL" id="EAW12448.1"/>
    </source>
</evidence>
<dbReference type="PROSITE" id="PS50157">
    <property type="entry name" value="ZINC_FINGER_C2H2_2"/>
    <property type="match status" value="1"/>
</dbReference>
<evidence type="ECO:0000256" key="2">
    <source>
        <dbReference type="SAM" id="MobiDB-lite"/>
    </source>
</evidence>
<keyword evidence="1" id="KW-0862">Zinc</keyword>
<sequence>MEAGDPWMALPLFKREHSPDVLSLSHPLIPDDIRQEYPESPGLLAQLRESTELQEYPSSDLTSSNDPFFSDGTDSRTSNNTSINPPEWTVADASASIASYPTTCPYPRCKSTLQFTRAREFHRHYKQHFKRFFCRYRDCPQSEPEPNCPRFESKSGFATRKDRARHEAKHNPEIRCDWRDNRGEQCTRVFSRMDNMRDHVRRIHLGRGGMNEE</sequence>
<evidence type="ECO:0000259" key="3">
    <source>
        <dbReference type="PROSITE" id="PS50157"/>
    </source>
</evidence>